<evidence type="ECO:0000313" key="4">
    <source>
        <dbReference type="Proteomes" id="UP001443914"/>
    </source>
</evidence>
<dbReference type="InterPro" id="IPR038765">
    <property type="entry name" value="Papain-like_cys_pep_sf"/>
</dbReference>
<feature type="compositionally biased region" description="Low complexity" evidence="1">
    <location>
        <begin position="527"/>
        <end position="545"/>
    </location>
</feature>
<dbReference type="InterPro" id="IPR018289">
    <property type="entry name" value="MULE_transposase_dom"/>
</dbReference>
<comment type="caution">
    <text evidence="3">The sequence shown here is derived from an EMBL/GenBank/DDBJ whole genome shotgun (WGS) entry which is preliminary data.</text>
</comment>
<evidence type="ECO:0000256" key="1">
    <source>
        <dbReference type="SAM" id="MobiDB-lite"/>
    </source>
</evidence>
<feature type="region of interest" description="Disordered" evidence="1">
    <location>
        <begin position="525"/>
        <end position="546"/>
    </location>
</feature>
<dbReference type="InterPro" id="IPR052579">
    <property type="entry name" value="Zinc_finger_SWIM"/>
</dbReference>
<protein>
    <recommendedName>
        <fullName evidence="2">MULE transposase domain-containing protein</fullName>
    </recommendedName>
</protein>
<dbReference type="EMBL" id="JBDFQZ010000005">
    <property type="protein sequence ID" value="KAK9724768.1"/>
    <property type="molecule type" value="Genomic_DNA"/>
</dbReference>
<evidence type="ECO:0000259" key="2">
    <source>
        <dbReference type="Pfam" id="PF10551"/>
    </source>
</evidence>
<dbReference type="Proteomes" id="UP001443914">
    <property type="component" value="Unassembled WGS sequence"/>
</dbReference>
<accession>A0AAW1KVE4</accession>
<dbReference type="PANTHER" id="PTHR31569:SF4">
    <property type="entry name" value="SWIM-TYPE DOMAIN-CONTAINING PROTEIN"/>
    <property type="match status" value="1"/>
</dbReference>
<dbReference type="SUPFAM" id="SSF54001">
    <property type="entry name" value="Cysteine proteinases"/>
    <property type="match status" value="1"/>
</dbReference>
<gene>
    <name evidence="3" type="ORF">RND81_05G096700</name>
</gene>
<sequence>MVLSSDQDIGDFEEFPKESIDTGHIFNTDKKFKDRDELISEVKKTGLLHNINVRIDSYHAQRGFGEQWFKCDRSGSYQFRSDLDAPSTKSFTGSRKCDCPFKLKTVGQVDGTWKLYVHNGYHNHFIGVKLDVLNADVKEMILSMTASRISVANILIELGAKNINVTSKQVYNIRAREKRKTREDRTAAEQFLKLATDHGMRELTDVLFIHPDSITLLKHYPFVLITDTTYNTNMHKMPLLEVIGVTPVGKNFSMFFAFLQNEKETTYNWALKCMREVVGSDENIVFVTDCDKALIKAIVKNFPNAKHLLCRRHIEKDLEAWVKKISNNGSIGETFAKGRWTQMVRSTTKKEFFEYEKDLYSAYDFVPGVKKYCKETWINDYKEKFVSDWTDKVMHFGNVTTNRVEGAHASLKCLLRTSVGGLDTVFETIHHAVNLQFREIKRELGRSKTIRLHISQAMPVYQRLTYNVTHYAIKILDDALSKVNCNCALKTTHGLPYACELINLVNTEKMFPKITRKRARPHDLVDTPINSTASNSTPTSSTSFSQVDKPCKPFPYPNAIGDYFLHYITDWVNVKGDGNCRYRAIAHEIYRDENEWARVRCDLLDELNVNRDFYVDVCGGEQVVDKFERCISYWKSPAPEFYWFGTELGLLVSNRYDVVFVTLSTAESMTCLPTNITGIVKDHPKKIITLILVGSIEHFVWARLTSDSPLPPIHPSCKSKDQDTRQIAKRRELYESLKPPTELASSTIVLQ</sequence>
<name>A0AAW1KVE4_SAPOF</name>
<keyword evidence="4" id="KW-1185">Reference proteome</keyword>
<dbReference type="Pfam" id="PF10551">
    <property type="entry name" value="MULE"/>
    <property type="match status" value="1"/>
</dbReference>
<organism evidence="3 4">
    <name type="scientific">Saponaria officinalis</name>
    <name type="common">Common soapwort</name>
    <name type="synonym">Lychnis saponaria</name>
    <dbReference type="NCBI Taxonomy" id="3572"/>
    <lineage>
        <taxon>Eukaryota</taxon>
        <taxon>Viridiplantae</taxon>
        <taxon>Streptophyta</taxon>
        <taxon>Embryophyta</taxon>
        <taxon>Tracheophyta</taxon>
        <taxon>Spermatophyta</taxon>
        <taxon>Magnoliopsida</taxon>
        <taxon>eudicotyledons</taxon>
        <taxon>Gunneridae</taxon>
        <taxon>Pentapetalae</taxon>
        <taxon>Caryophyllales</taxon>
        <taxon>Caryophyllaceae</taxon>
        <taxon>Caryophylleae</taxon>
        <taxon>Saponaria</taxon>
    </lineage>
</organism>
<evidence type="ECO:0000313" key="3">
    <source>
        <dbReference type="EMBL" id="KAK9724768.1"/>
    </source>
</evidence>
<feature type="domain" description="MULE transposase" evidence="2">
    <location>
        <begin position="223"/>
        <end position="316"/>
    </location>
</feature>
<dbReference type="Gene3D" id="3.90.70.80">
    <property type="match status" value="1"/>
</dbReference>
<dbReference type="PANTHER" id="PTHR31569">
    <property type="entry name" value="SWIM-TYPE DOMAIN-CONTAINING PROTEIN"/>
    <property type="match status" value="1"/>
</dbReference>
<reference evidence="3" key="1">
    <citation type="submission" date="2024-03" db="EMBL/GenBank/DDBJ databases">
        <title>WGS assembly of Saponaria officinalis var. Norfolk2.</title>
        <authorList>
            <person name="Jenkins J."/>
            <person name="Shu S."/>
            <person name="Grimwood J."/>
            <person name="Barry K."/>
            <person name="Goodstein D."/>
            <person name="Schmutz J."/>
            <person name="Leebens-Mack J."/>
            <person name="Osbourn A."/>
        </authorList>
    </citation>
    <scope>NUCLEOTIDE SEQUENCE [LARGE SCALE GENOMIC DNA]</scope>
    <source>
        <strain evidence="3">JIC</strain>
    </source>
</reference>
<proteinExistence type="predicted"/>
<dbReference type="CDD" id="cd22744">
    <property type="entry name" value="OTU"/>
    <property type="match status" value="1"/>
</dbReference>
<dbReference type="AlphaFoldDB" id="A0AAW1KVE4"/>